<feature type="transmembrane region" description="Helical" evidence="7">
    <location>
        <begin position="144"/>
        <end position="165"/>
    </location>
</feature>
<dbReference type="PANTHER" id="PTHR43744:SF9">
    <property type="entry name" value="POLYGALACTURONAN_RHAMNOGALACTURONAN TRANSPORT SYSTEM PERMEASE PROTEIN YTCP"/>
    <property type="match status" value="1"/>
</dbReference>
<evidence type="ECO:0000256" key="2">
    <source>
        <dbReference type="ARBA" id="ARBA00022448"/>
    </source>
</evidence>
<feature type="transmembrane region" description="Helical" evidence="7">
    <location>
        <begin position="83"/>
        <end position="101"/>
    </location>
</feature>
<dbReference type="EMBL" id="QJVJ01000002">
    <property type="protein sequence ID" value="PYI56164.1"/>
    <property type="molecule type" value="Genomic_DNA"/>
</dbReference>
<feature type="domain" description="ABC transmembrane type-1" evidence="8">
    <location>
        <begin position="76"/>
        <end position="281"/>
    </location>
</feature>
<dbReference type="PROSITE" id="PS50928">
    <property type="entry name" value="ABC_TM1"/>
    <property type="match status" value="1"/>
</dbReference>
<evidence type="ECO:0000256" key="4">
    <source>
        <dbReference type="ARBA" id="ARBA00022692"/>
    </source>
</evidence>
<dbReference type="Pfam" id="PF00528">
    <property type="entry name" value="BPD_transp_1"/>
    <property type="match status" value="1"/>
</dbReference>
<keyword evidence="10" id="KW-1185">Reference proteome</keyword>
<evidence type="ECO:0000256" key="7">
    <source>
        <dbReference type="RuleBase" id="RU363032"/>
    </source>
</evidence>
<sequence>MVIYGKSRGTRAVDGCIALALIVVAAVSLFPILNSVAISFSEKAAVSAGRVTVLPVDFSLANYKTLLQDRQFFASFGVSLQRVALGGALQFALTVLMAFPLSRDGKRFYGRNVYMWAVVFTMLFHGGLIPWYTTIRSLGLIDTIWALVLPGAVPVFNVILLMNFFRNLPKELDEAAMMDGAGPWYTMLRIYLPLSLPALATVTLFSVVGHWNAFFDGLVLTHSPEHMPLQTYINTLMVQPAQWEDLDPETLKTLMQTSDQGLNAAKVFVSMIPILIIYPLLQRYFIHGIVLGSVKE</sequence>
<accession>A0A2V5KDC9</accession>
<feature type="transmembrane region" description="Helical" evidence="7">
    <location>
        <begin position="12"/>
        <end position="33"/>
    </location>
</feature>
<keyword evidence="2 7" id="KW-0813">Transport</keyword>
<evidence type="ECO:0000259" key="8">
    <source>
        <dbReference type="PROSITE" id="PS50928"/>
    </source>
</evidence>
<dbReference type="InterPro" id="IPR035906">
    <property type="entry name" value="MetI-like_sf"/>
</dbReference>
<evidence type="ECO:0000256" key="1">
    <source>
        <dbReference type="ARBA" id="ARBA00004651"/>
    </source>
</evidence>
<evidence type="ECO:0000313" key="10">
    <source>
        <dbReference type="Proteomes" id="UP000247476"/>
    </source>
</evidence>
<organism evidence="9 10">
    <name type="scientific">Paenibacillus flagellatus</name>
    <dbReference type="NCBI Taxonomy" id="2211139"/>
    <lineage>
        <taxon>Bacteria</taxon>
        <taxon>Bacillati</taxon>
        <taxon>Bacillota</taxon>
        <taxon>Bacilli</taxon>
        <taxon>Bacillales</taxon>
        <taxon>Paenibacillaceae</taxon>
        <taxon>Paenibacillus</taxon>
    </lineage>
</organism>
<gene>
    <name evidence="9" type="ORF">DLM86_04020</name>
</gene>
<keyword evidence="3" id="KW-1003">Cell membrane</keyword>
<evidence type="ECO:0000313" key="9">
    <source>
        <dbReference type="EMBL" id="PYI56164.1"/>
    </source>
</evidence>
<comment type="caution">
    <text evidence="9">The sequence shown here is derived from an EMBL/GenBank/DDBJ whole genome shotgun (WGS) entry which is preliminary data.</text>
</comment>
<dbReference type="AlphaFoldDB" id="A0A2V5KDC9"/>
<dbReference type="Gene3D" id="1.10.3720.10">
    <property type="entry name" value="MetI-like"/>
    <property type="match status" value="1"/>
</dbReference>
<feature type="transmembrane region" description="Helical" evidence="7">
    <location>
        <begin position="186"/>
        <end position="208"/>
    </location>
</feature>
<dbReference type="GO" id="GO:0005886">
    <property type="term" value="C:plasma membrane"/>
    <property type="evidence" value="ECO:0007669"/>
    <property type="project" value="UniProtKB-SubCell"/>
</dbReference>
<comment type="similarity">
    <text evidence="7">Belongs to the binding-protein-dependent transport system permease family.</text>
</comment>
<name>A0A2V5KDC9_9BACL</name>
<dbReference type="SUPFAM" id="SSF161098">
    <property type="entry name" value="MetI-like"/>
    <property type="match status" value="1"/>
</dbReference>
<dbReference type="OrthoDB" id="9810086at2"/>
<dbReference type="CDD" id="cd06261">
    <property type="entry name" value="TM_PBP2"/>
    <property type="match status" value="1"/>
</dbReference>
<keyword evidence="5 7" id="KW-1133">Transmembrane helix</keyword>
<proteinExistence type="inferred from homology"/>
<evidence type="ECO:0000256" key="6">
    <source>
        <dbReference type="ARBA" id="ARBA00023136"/>
    </source>
</evidence>
<keyword evidence="6 7" id="KW-0472">Membrane</keyword>
<feature type="transmembrane region" description="Helical" evidence="7">
    <location>
        <begin position="264"/>
        <end position="281"/>
    </location>
</feature>
<evidence type="ECO:0000256" key="3">
    <source>
        <dbReference type="ARBA" id="ARBA00022475"/>
    </source>
</evidence>
<feature type="transmembrane region" description="Helical" evidence="7">
    <location>
        <begin position="113"/>
        <end position="132"/>
    </location>
</feature>
<dbReference type="InterPro" id="IPR000515">
    <property type="entry name" value="MetI-like"/>
</dbReference>
<protein>
    <submittedName>
        <fullName evidence="9">ABC transporter permease</fullName>
    </submittedName>
</protein>
<dbReference type="PANTHER" id="PTHR43744">
    <property type="entry name" value="ABC TRANSPORTER PERMEASE PROTEIN MG189-RELATED-RELATED"/>
    <property type="match status" value="1"/>
</dbReference>
<reference evidence="9 10" key="1">
    <citation type="submission" date="2018-05" db="EMBL/GenBank/DDBJ databases">
        <title>Paenibacillus flagellatus sp. nov., isolated from selenium mineral soil.</title>
        <authorList>
            <person name="Dai X."/>
        </authorList>
    </citation>
    <scope>NUCLEOTIDE SEQUENCE [LARGE SCALE GENOMIC DNA]</scope>
    <source>
        <strain evidence="9 10">DXL2</strain>
    </source>
</reference>
<keyword evidence="4 7" id="KW-0812">Transmembrane</keyword>
<evidence type="ECO:0000256" key="5">
    <source>
        <dbReference type="ARBA" id="ARBA00022989"/>
    </source>
</evidence>
<comment type="subcellular location">
    <subcellularLocation>
        <location evidence="1 7">Cell membrane</location>
        <topology evidence="1 7">Multi-pass membrane protein</topology>
    </subcellularLocation>
</comment>
<dbReference type="Proteomes" id="UP000247476">
    <property type="component" value="Unassembled WGS sequence"/>
</dbReference>
<dbReference type="RefSeq" id="WP_110838694.1">
    <property type="nucleotide sequence ID" value="NZ_QJVJ01000002.1"/>
</dbReference>
<dbReference type="GO" id="GO:0055085">
    <property type="term" value="P:transmembrane transport"/>
    <property type="evidence" value="ECO:0007669"/>
    <property type="project" value="InterPro"/>
</dbReference>